<dbReference type="RefSeq" id="WP_089851822.1">
    <property type="nucleotide sequence ID" value="NZ_FNEJ01000032.1"/>
</dbReference>
<reference evidence="1 2" key="1">
    <citation type="submission" date="2016-10" db="EMBL/GenBank/DDBJ databases">
        <authorList>
            <person name="de Groot N.N."/>
        </authorList>
    </citation>
    <scope>NUCLEOTIDE SEQUENCE [LARGE SCALE GENOMIC DNA]</scope>
    <source>
        <strain evidence="1 2">DSM 26424</strain>
    </source>
</reference>
<dbReference type="STRING" id="555512.SAMN04487993_103232"/>
<keyword evidence="2" id="KW-1185">Reference proteome</keyword>
<dbReference type="InterPro" id="IPR021831">
    <property type="entry name" value="ParD-like"/>
</dbReference>
<organism evidence="1 2">
    <name type="scientific">Salipiger marinus</name>
    <dbReference type="NCBI Taxonomy" id="555512"/>
    <lineage>
        <taxon>Bacteria</taxon>
        <taxon>Pseudomonadati</taxon>
        <taxon>Pseudomonadota</taxon>
        <taxon>Alphaproteobacteria</taxon>
        <taxon>Rhodobacterales</taxon>
        <taxon>Roseobacteraceae</taxon>
        <taxon>Salipiger</taxon>
    </lineage>
</organism>
<dbReference type="OrthoDB" id="5422561at2"/>
<accession>A0A1G8TTW8</accession>
<evidence type="ECO:0000313" key="2">
    <source>
        <dbReference type="Proteomes" id="UP000199093"/>
    </source>
</evidence>
<dbReference type="EMBL" id="FNEJ01000032">
    <property type="protein sequence ID" value="SDJ44952.1"/>
    <property type="molecule type" value="Genomic_DNA"/>
</dbReference>
<sequence>MAQSVKLSDDVMASVRREADLHSRSVAGQITHWLRLGRAIEQSGAYDHTRVTAALEGRLDTVELGDEEAAAWLDAFTEKMSAPSTTEQAFFAKRQKLGRGVGLDAAGNLIHAAGSDAAA</sequence>
<name>A0A1G8TTW8_9RHOB</name>
<proteinExistence type="predicted"/>
<protein>
    <submittedName>
        <fullName evidence="1">ParD-like antitoxin of type II toxin-antitoxin system</fullName>
    </submittedName>
</protein>
<dbReference type="Pfam" id="PF11903">
    <property type="entry name" value="ParD_like"/>
    <property type="match status" value="1"/>
</dbReference>
<dbReference type="AlphaFoldDB" id="A0A1G8TTW8"/>
<dbReference type="Proteomes" id="UP000199093">
    <property type="component" value="Unassembled WGS sequence"/>
</dbReference>
<gene>
    <name evidence="1" type="ORF">SAMN04487993_103232</name>
</gene>
<evidence type="ECO:0000313" key="1">
    <source>
        <dbReference type="EMBL" id="SDJ44952.1"/>
    </source>
</evidence>